<dbReference type="PROSITE" id="PS50994">
    <property type="entry name" value="INTEGRASE"/>
    <property type="match status" value="1"/>
</dbReference>
<keyword evidence="3" id="KW-1185">Reference proteome</keyword>
<dbReference type="PANTHER" id="PTHR35004">
    <property type="entry name" value="TRANSPOSASE RV3428C-RELATED"/>
    <property type="match status" value="1"/>
</dbReference>
<protein>
    <submittedName>
        <fullName evidence="2">Transposase</fullName>
    </submittedName>
</protein>
<proteinExistence type="predicted"/>
<dbReference type="GO" id="GO:0015074">
    <property type="term" value="P:DNA integration"/>
    <property type="evidence" value="ECO:0007669"/>
    <property type="project" value="InterPro"/>
</dbReference>
<reference evidence="2 3" key="1">
    <citation type="submission" date="2016-11" db="EMBL/GenBank/DDBJ databases">
        <authorList>
            <person name="Varghese N."/>
            <person name="Submissions S."/>
        </authorList>
    </citation>
    <scope>NUCLEOTIDE SEQUENCE [LARGE SCALE GENOMIC DNA]</scope>
    <source>
        <strain evidence="2 3">DSM 19027</strain>
    </source>
</reference>
<name>A0A1M6GJB6_9FIRM</name>
<evidence type="ECO:0000313" key="2">
    <source>
        <dbReference type="EMBL" id="SHJ10033.1"/>
    </source>
</evidence>
<evidence type="ECO:0000259" key="1">
    <source>
        <dbReference type="PROSITE" id="PS50994"/>
    </source>
</evidence>
<dbReference type="Gene3D" id="3.30.420.10">
    <property type="entry name" value="Ribonuclease H-like superfamily/Ribonuclease H"/>
    <property type="match status" value="1"/>
</dbReference>
<organism evidence="2 3">
    <name type="scientific">Thermoclostridium caenicola</name>
    <dbReference type="NCBI Taxonomy" id="659425"/>
    <lineage>
        <taxon>Bacteria</taxon>
        <taxon>Bacillati</taxon>
        <taxon>Bacillota</taxon>
        <taxon>Clostridia</taxon>
        <taxon>Eubacteriales</taxon>
        <taxon>Oscillospiraceae</taxon>
        <taxon>Thermoclostridium</taxon>
    </lineage>
</organism>
<dbReference type="Proteomes" id="UP000324781">
    <property type="component" value="Unassembled WGS sequence"/>
</dbReference>
<gene>
    <name evidence="2" type="ORF">SAMN05444373_102430</name>
</gene>
<dbReference type="SUPFAM" id="SSF46689">
    <property type="entry name" value="Homeodomain-like"/>
    <property type="match status" value="1"/>
</dbReference>
<dbReference type="InterPro" id="IPR012337">
    <property type="entry name" value="RNaseH-like_sf"/>
</dbReference>
<dbReference type="GO" id="GO:0003676">
    <property type="term" value="F:nucleic acid binding"/>
    <property type="evidence" value="ECO:0007669"/>
    <property type="project" value="InterPro"/>
</dbReference>
<sequence length="440" mass="50355">MSQKQLNRYTVISQLIEGNLTTRDAAESLGLSERQVKRLKKGVREKGPAFLIHKNTGRKPVHAFSDDLVEEIIALRKSETYKDSNFLHFQELLKEHEGIKISYKPLYNILTNAGFNSPKKRRKIKAHHRRKRKAQEGLLIQIDATPFNWFGDKQIYALHGAIDDATGKIVGLYLTKNECLQGYFEVTRQILLNYGIPTSIYSDKHTIFRSPKADKISLEEQLAGKVINDTQFGRAMNELGITLIPAQSPQAKGRVERLWDTLQSRLPVEFKIAGITNIHEANQFLLSYIPKFNENFAVEPANSKVAYTPLREDLFIDNILCFKQIRTIDNGGVFSFKGRHFQPVSNGHTAYIPPKSLVEVLISPVFGVRVKYKKAVYEVVPFIKPKKTKTPTPAKEKSTYRPPAHHYYKYGHELWPKLSFAESNSEILQMLEEIFLKKDA</sequence>
<dbReference type="RefSeq" id="WP_149678765.1">
    <property type="nucleotide sequence ID" value="NZ_FQZP01000024.1"/>
</dbReference>
<dbReference type="InterPro" id="IPR055247">
    <property type="entry name" value="InsJ-like_HTH"/>
</dbReference>
<dbReference type="Pfam" id="PF13518">
    <property type="entry name" value="HTH_28"/>
    <property type="match status" value="1"/>
</dbReference>
<dbReference type="SUPFAM" id="SSF53098">
    <property type="entry name" value="Ribonuclease H-like"/>
    <property type="match status" value="1"/>
</dbReference>
<dbReference type="AlphaFoldDB" id="A0A1M6GJB6"/>
<dbReference type="EMBL" id="FQZP01000024">
    <property type="protein sequence ID" value="SHJ10033.1"/>
    <property type="molecule type" value="Genomic_DNA"/>
</dbReference>
<dbReference type="InterPro" id="IPR036397">
    <property type="entry name" value="RNaseH_sf"/>
</dbReference>
<evidence type="ECO:0000313" key="3">
    <source>
        <dbReference type="Proteomes" id="UP000324781"/>
    </source>
</evidence>
<dbReference type="InterPro" id="IPR001584">
    <property type="entry name" value="Integrase_cat-core"/>
</dbReference>
<dbReference type="NCBIfam" id="NF033594">
    <property type="entry name" value="transpos_ISNCY_2"/>
    <property type="match status" value="1"/>
</dbReference>
<feature type="domain" description="Integrase catalytic" evidence="1">
    <location>
        <begin position="132"/>
        <end position="317"/>
    </location>
</feature>
<dbReference type="InterPro" id="IPR009057">
    <property type="entry name" value="Homeodomain-like_sf"/>
</dbReference>
<dbReference type="InterPro" id="IPR047797">
    <property type="entry name" value="ISNCY_transpos"/>
</dbReference>
<accession>A0A1M6GJB6</accession>
<dbReference type="PANTHER" id="PTHR35004:SF7">
    <property type="entry name" value="INTEGRASE PROTEIN"/>
    <property type="match status" value="1"/>
</dbReference>
<dbReference type="OrthoDB" id="9794201at2"/>